<evidence type="ECO:0000256" key="4">
    <source>
        <dbReference type="ARBA" id="ARBA00012448"/>
    </source>
</evidence>
<comment type="similarity">
    <text evidence="3">Belongs to the transpeptidase family.</text>
</comment>
<dbReference type="GO" id="GO:0009252">
    <property type="term" value="P:peptidoglycan biosynthetic process"/>
    <property type="evidence" value="ECO:0007669"/>
    <property type="project" value="UniProtKB-UniPathway"/>
</dbReference>
<dbReference type="Pfam" id="PF03793">
    <property type="entry name" value="PASTA"/>
    <property type="match status" value="2"/>
</dbReference>
<dbReference type="SUPFAM" id="SSF54184">
    <property type="entry name" value="Penicillin-binding protein 2x (pbp-2x), c-terminal domain"/>
    <property type="match status" value="2"/>
</dbReference>
<feature type="region of interest" description="Disordered" evidence="7">
    <location>
        <begin position="704"/>
        <end position="730"/>
    </location>
</feature>
<dbReference type="AlphaFoldDB" id="A0A4R3KLF7"/>
<accession>A0A4R3KLF7</accession>
<evidence type="ECO:0000256" key="7">
    <source>
        <dbReference type="SAM" id="MobiDB-lite"/>
    </source>
</evidence>
<dbReference type="UniPathway" id="UPA00219"/>
<dbReference type="InterPro" id="IPR036138">
    <property type="entry name" value="PBP_dimer_sf"/>
</dbReference>
<dbReference type="PANTHER" id="PTHR30627">
    <property type="entry name" value="PEPTIDOGLYCAN D,D-TRANSPEPTIDASE"/>
    <property type="match status" value="1"/>
</dbReference>
<comment type="subcellular location">
    <subcellularLocation>
        <location evidence="1">Membrane</location>
    </subcellularLocation>
</comment>
<dbReference type="InterPro" id="IPR005311">
    <property type="entry name" value="PBP_dimer"/>
</dbReference>
<organism evidence="10 11">
    <name type="scientific">Tepidibacillus fermentans</name>
    <dbReference type="NCBI Taxonomy" id="1281767"/>
    <lineage>
        <taxon>Bacteria</taxon>
        <taxon>Bacillati</taxon>
        <taxon>Bacillota</taxon>
        <taxon>Bacilli</taxon>
        <taxon>Bacillales</taxon>
        <taxon>Bacillaceae</taxon>
        <taxon>Tepidibacillus</taxon>
    </lineage>
</organism>
<dbReference type="Gene3D" id="3.90.1310.10">
    <property type="entry name" value="Penicillin-binding protein 2a (Domain 2)"/>
    <property type="match status" value="1"/>
</dbReference>
<dbReference type="EC" id="3.4.16.4" evidence="4"/>
<dbReference type="CDD" id="cd06576">
    <property type="entry name" value="PASTA_Pbp2x-like_1"/>
    <property type="match status" value="1"/>
</dbReference>
<evidence type="ECO:0000256" key="1">
    <source>
        <dbReference type="ARBA" id="ARBA00004370"/>
    </source>
</evidence>
<dbReference type="GO" id="GO:0009002">
    <property type="term" value="F:serine-type D-Ala-D-Ala carboxypeptidase activity"/>
    <property type="evidence" value="ECO:0007669"/>
    <property type="project" value="UniProtKB-EC"/>
</dbReference>
<dbReference type="GO" id="GO:0008658">
    <property type="term" value="F:penicillin binding"/>
    <property type="evidence" value="ECO:0007669"/>
    <property type="project" value="InterPro"/>
</dbReference>
<dbReference type="SUPFAM" id="SSF56601">
    <property type="entry name" value="beta-lactamase/transpeptidase-like"/>
    <property type="match status" value="1"/>
</dbReference>
<evidence type="ECO:0000256" key="3">
    <source>
        <dbReference type="ARBA" id="ARBA00007171"/>
    </source>
</evidence>
<keyword evidence="11" id="KW-1185">Reference proteome</keyword>
<dbReference type="InterPro" id="IPR005543">
    <property type="entry name" value="PASTA_dom"/>
</dbReference>
<proteinExistence type="inferred from homology"/>
<dbReference type="PANTHER" id="PTHR30627:SF26">
    <property type="entry name" value="PENICILLIN-BINDING PROTEIN 2B"/>
    <property type="match status" value="1"/>
</dbReference>
<dbReference type="Pfam" id="PF00905">
    <property type="entry name" value="Transpeptidase"/>
    <property type="match status" value="1"/>
</dbReference>
<dbReference type="PROSITE" id="PS51178">
    <property type="entry name" value="PASTA"/>
    <property type="match status" value="1"/>
</dbReference>
<dbReference type="InterPro" id="IPR012338">
    <property type="entry name" value="Beta-lactam/transpept-like"/>
</dbReference>
<dbReference type="GO" id="GO:0071555">
    <property type="term" value="P:cell wall organization"/>
    <property type="evidence" value="ECO:0007669"/>
    <property type="project" value="TreeGrafter"/>
</dbReference>
<dbReference type="InterPro" id="IPR001460">
    <property type="entry name" value="PCN-bd_Tpept"/>
</dbReference>
<feature type="transmembrane region" description="Helical" evidence="8">
    <location>
        <begin position="9"/>
        <end position="29"/>
    </location>
</feature>
<evidence type="ECO:0000256" key="5">
    <source>
        <dbReference type="ARBA" id="ARBA00023136"/>
    </source>
</evidence>
<protein>
    <recommendedName>
        <fullName evidence="4">serine-type D-Ala-D-Ala carboxypeptidase</fullName>
        <ecNumber evidence="4">3.4.16.4</ecNumber>
    </recommendedName>
</protein>
<dbReference type="GO" id="GO:0005886">
    <property type="term" value="C:plasma membrane"/>
    <property type="evidence" value="ECO:0007669"/>
    <property type="project" value="TreeGrafter"/>
</dbReference>
<dbReference type="Proteomes" id="UP000295788">
    <property type="component" value="Unassembled WGS sequence"/>
</dbReference>
<evidence type="ECO:0000256" key="6">
    <source>
        <dbReference type="ARBA" id="ARBA00034000"/>
    </source>
</evidence>
<dbReference type="EMBL" id="SMAB01000001">
    <property type="protein sequence ID" value="TCS84420.1"/>
    <property type="molecule type" value="Genomic_DNA"/>
</dbReference>
<comment type="catalytic activity">
    <reaction evidence="6">
        <text>Preferential cleavage: (Ac)2-L-Lys-D-Ala-|-D-Ala. Also transpeptidation of peptidyl-alanyl moieties that are N-acyl substituents of D-alanine.</text>
        <dbReference type="EC" id="3.4.16.4"/>
    </reaction>
</comment>
<comment type="caution">
    <text evidence="10">The sequence shown here is derived from an EMBL/GenBank/DDBJ whole genome shotgun (WGS) entry which is preliminary data.</text>
</comment>
<dbReference type="SUPFAM" id="SSF56519">
    <property type="entry name" value="Penicillin binding protein dimerisation domain"/>
    <property type="match status" value="1"/>
</dbReference>
<keyword evidence="5 8" id="KW-0472">Membrane</keyword>
<dbReference type="OrthoDB" id="9804124at2"/>
<feature type="compositionally biased region" description="Polar residues" evidence="7">
    <location>
        <begin position="719"/>
        <end position="730"/>
    </location>
</feature>
<dbReference type="InterPro" id="IPR050515">
    <property type="entry name" value="Beta-lactam/transpept"/>
</dbReference>
<keyword evidence="8" id="KW-0812">Transmembrane</keyword>
<dbReference type="SMART" id="SM00740">
    <property type="entry name" value="PASTA"/>
    <property type="match status" value="2"/>
</dbReference>
<sequence length="730" mass="81705">MKKNINKRSLWIGLGVIILFLVLIGRIFYIQVVDAKMLQEKAQNLWDQSTVLEPKRGTIYDRNNEPLAYNASAYSVIAVLSKNYENHVVDPLTTAQKLAPLLNMDQSTLYSMLTKKVFQVELKNGGKKVDKDTADKIKELNLPGIFLREEAKRYYPNHSLAAYTLGFVNYKQDEKTNNEQQFGAMGIELQYDKELRGEPGELKVKRDPKGYQLPDGQELFKPAKDGNELVLTIDKTIQQYVENALDKADAMYHPKKMIAIVANPKTGEILAMSNRPDYDPNEYWEIQDYRNYATSYQFEPGSTFKIVTLAAAIQEGVFNPNETYQSGSIRVPGAVIKDHNNGRGWGRISFLEGVQRSSNVAFVHLGYERLGKEKLFSYIRDFGFDQKTGIDLPGESNGIMKDEAEARPSEVATMSFGQGVAVTPIQQVMAVSAVANGGHLMTPYIVKEIRDPKTHQIISKNEPIEKRRVISEEAARKTREVLEKVVQFDNRPGYIEGYHVAGKTGTAQIPNPNGKGYLKGKYIVSFIGFAPANDPKLLTYVVVEEPNVGNTPYFGSTIAAPIFKDIMQNSLRYLKVPMDTEVQSNVDESSYIRLDNVLNQSVSTVEKQFRVKGMNPIVIGGGKTVLAQYPKPGSQLAKGERIYLITVPKEEIRIPDLRGKSLREAMEYCTALGISFKPVGSGFVIEQSETPNTPYTGQILELKLSDQGIDNNPSEKENSQSSTAKSNRNE</sequence>
<evidence type="ECO:0000256" key="8">
    <source>
        <dbReference type="SAM" id="Phobius"/>
    </source>
</evidence>
<comment type="pathway">
    <text evidence="2">Cell wall biogenesis; peptidoglycan biosynthesis.</text>
</comment>
<reference evidence="10 11" key="1">
    <citation type="submission" date="2019-03" db="EMBL/GenBank/DDBJ databases">
        <title>Genomic Encyclopedia of Type Strains, Phase IV (KMG-IV): sequencing the most valuable type-strain genomes for metagenomic binning, comparative biology and taxonomic classification.</title>
        <authorList>
            <person name="Goeker M."/>
        </authorList>
    </citation>
    <scope>NUCLEOTIDE SEQUENCE [LARGE SCALE GENOMIC DNA]</scope>
    <source>
        <strain evidence="10 11">DSM 23802</strain>
    </source>
</reference>
<name>A0A4R3KLF7_9BACI</name>
<evidence type="ECO:0000259" key="9">
    <source>
        <dbReference type="PROSITE" id="PS51178"/>
    </source>
</evidence>
<gene>
    <name evidence="10" type="ORF">EDD72_10184</name>
</gene>
<evidence type="ECO:0000256" key="2">
    <source>
        <dbReference type="ARBA" id="ARBA00004752"/>
    </source>
</evidence>
<evidence type="ECO:0000313" key="11">
    <source>
        <dbReference type="Proteomes" id="UP000295788"/>
    </source>
</evidence>
<dbReference type="Gene3D" id="3.40.710.10">
    <property type="entry name" value="DD-peptidase/beta-lactamase superfamily"/>
    <property type="match status" value="1"/>
</dbReference>
<evidence type="ECO:0000313" key="10">
    <source>
        <dbReference type="EMBL" id="TCS84420.1"/>
    </source>
</evidence>
<dbReference type="Gene3D" id="3.30.450.330">
    <property type="match status" value="1"/>
</dbReference>
<dbReference type="CDD" id="cd06575">
    <property type="entry name" value="PASTA_Pbp2x-like_2"/>
    <property type="match status" value="1"/>
</dbReference>
<dbReference type="Pfam" id="PF03717">
    <property type="entry name" value="PBP_dimer"/>
    <property type="match status" value="1"/>
</dbReference>
<dbReference type="Gene3D" id="3.30.70.2110">
    <property type="match status" value="1"/>
</dbReference>
<dbReference type="RefSeq" id="WP_132766660.1">
    <property type="nucleotide sequence ID" value="NZ_SMAB01000001.1"/>
</dbReference>
<feature type="domain" description="PASTA" evidence="9">
    <location>
        <begin position="646"/>
        <end position="706"/>
    </location>
</feature>
<keyword evidence="8" id="KW-1133">Transmembrane helix</keyword>